<dbReference type="InterPro" id="IPR045851">
    <property type="entry name" value="AMP-bd_C_sf"/>
</dbReference>
<comment type="caution">
    <text evidence="1">The sequence shown here is derived from an EMBL/GenBank/DDBJ whole genome shotgun (WGS) entry which is preliminary data.</text>
</comment>
<dbReference type="AlphaFoldDB" id="A0A840WFJ5"/>
<dbReference type="RefSeq" id="WP_184373089.1">
    <property type="nucleotide sequence ID" value="NZ_BAAAKM010000086.1"/>
</dbReference>
<protein>
    <submittedName>
        <fullName evidence="1">Acyl-CoA synthetase (AMP-forming)/AMP-acid ligase II</fullName>
    </submittedName>
</protein>
<dbReference type="Gene3D" id="3.30.300.30">
    <property type="match status" value="1"/>
</dbReference>
<dbReference type="Proteomes" id="UP000579647">
    <property type="component" value="Unassembled WGS sequence"/>
</dbReference>
<reference evidence="1 2" key="1">
    <citation type="submission" date="2020-08" db="EMBL/GenBank/DDBJ databases">
        <title>Sequencing the genomes of 1000 actinobacteria strains.</title>
        <authorList>
            <person name="Klenk H.-P."/>
        </authorList>
    </citation>
    <scope>NUCLEOTIDE SEQUENCE [LARGE SCALE GENOMIC DNA]</scope>
    <source>
        <strain evidence="1 2">DSM 44598</strain>
    </source>
</reference>
<evidence type="ECO:0000313" key="2">
    <source>
        <dbReference type="Proteomes" id="UP000579647"/>
    </source>
</evidence>
<gene>
    <name evidence="1" type="ORF">HNR07_001862</name>
</gene>
<keyword evidence="1" id="KW-0436">Ligase</keyword>
<accession>A0A840WFJ5</accession>
<dbReference type="SUPFAM" id="SSF56801">
    <property type="entry name" value="Acetyl-CoA synthetase-like"/>
    <property type="match status" value="1"/>
</dbReference>
<dbReference type="GO" id="GO:0016874">
    <property type="term" value="F:ligase activity"/>
    <property type="evidence" value="ECO:0007669"/>
    <property type="project" value="UniProtKB-KW"/>
</dbReference>
<dbReference type="EMBL" id="JACHDO010000001">
    <property type="protein sequence ID" value="MBB5490725.1"/>
    <property type="molecule type" value="Genomic_DNA"/>
</dbReference>
<organism evidence="1 2">
    <name type="scientific">Nocardiopsis metallicus</name>
    <dbReference type="NCBI Taxonomy" id="179819"/>
    <lineage>
        <taxon>Bacteria</taxon>
        <taxon>Bacillati</taxon>
        <taxon>Actinomycetota</taxon>
        <taxon>Actinomycetes</taxon>
        <taxon>Streptosporangiales</taxon>
        <taxon>Nocardiopsidaceae</taxon>
        <taxon>Nocardiopsis</taxon>
    </lineage>
</organism>
<evidence type="ECO:0000313" key="1">
    <source>
        <dbReference type="EMBL" id="MBB5490725.1"/>
    </source>
</evidence>
<proteinExistence type="predicted"/>
<sequence>MTAPGSLTSATIPAAPWSSTCTPADPVPFGAASALAKGCQTFPVAPTLAELADLVAARLAPHKSPRRLRVVDSLPRNGMGKILKRELGG</sequence>
<name>A0A840WFJ5_9ACTN</name>
<keyword evidence="2" id="KW-1185">Reference proteome</keyword>